<dbReference type="Proteomes" id="UP000814033">
    <property type="component" value="Unassembled WGS sequence"/>
</dbReference>
<proteinExistence type="predicted"/>
<reference evidence="1" key="2">
    <citation type="journal article" date="2022" name="New Phytol.">
        <title>Evolutionary transition to the ectomycorrhizal habit in the genomes of a hyperdiverse lineage of mushroom-forming fungi.</title>
        <authorList>
            <person name="Looney B."/>
            <person name="Miyauchi S."/>
            <person name="Morin E."/>
            <person name="Drula E."/>
            <person name="Courty P.E."/>
            <person name="Kohler A."/>
            <person name="Kuo A."/>
            <person name="LaButti K."/>
            <person name="Pangilinan J."/>
            <person name="Lipzen A."/>
            <person name="Riley R."/>
            <person name="Andreopoulos W."/>
            <person name="He G."/>
            <person name="Johnson J."/>
            <person name="Nolan M."/>
            <person name="Tritt A."/>
            <person name="Barry K.W."/>
            <person name="Grigoriev I.V."/>
            <person name="Nagy L.G."/>
            <person name="Hibbett D."/>
            <person name="Henrissat B."/>
            <person name="Matheny P.B."/>
            <person name="Labbe J."/>
            <person name="Martin F.M."/>
        </authorList>
    </citation>
    <scope>NUCLEOTIDE SEQUENCE</scope>
    <source>
        <strain evidence="1">FP105234-sp</strain>
    </source>
</reference>
<feature type="non-terminal residue" evidence="1">
    <location>
        <position position="223"/>
    </location>
</feature>
<protein>
    <submittedName>
        <fullName evidence="1">Uncharacterized protein</fullName>
    </submittedName>
</protein>
<sequence>MSAPPINTSDVPSAVADTIIQRYLSIADRAVNRLVDGADIGGGHGRSPASRGHGRGSYFAGRGGTMATGRPDRQRWRASSYRPDDRNRGDAPSRGLTYVRNGRGRARDNGGGRRARSRERREGRSLSHDSGGSRSLRASTLLPAADNATDTAAATTDVVQNAVASTSQAIVHGPARADDDAYEQASISFDSEDENQDGEGSEEVQDEMDVDGDNAVVDPGRRH</sequence>
<gene>
    <name evidence="1" type="ORF">FA95DRAFT_1578239</name>
</gene>
<accession>A0ACB8R399</accession>
<evidence type="ECO:0000313" key="1">
    <source>
        <dbReference type="EMBL" id="KAI0038372.1"/>
    </source>
</evidence>
<evidence type="ECO:0000313" key="2">
    <source>
        <dbReference type="Proteomes" id="UP000814033"/>
    </source>
</evidence>
<organism evidence="1 2">
    <name type="scientific">Auriscalpium vulgare</name>
    <dbReference type="NCBI Taxonomy" id="40419"/>
    <lineage>
        <taxon>Eukaryota</taxon>
        <taxon>Fungi</taxon>
        <taxon>Dikarya</taxon>
        <taxon>Basidiomycota</taxon>
        <taxon>Agaricomycotina</taxon>
        <taxon>Agaricomycetes</taxon>
        <taxon>Russulales</taxon>
        <taxon>Auriscalpiaceae</taxon>
        <taxon>Auriscalpium</taxon>
    </lineage>
</organism>
<comment type="caution">
    <text evidence="1">The sequence shown here is derived from an EMBL/GenBank/DDBJ whole genome shotgun (WGS) entry which is preliminary data.</text>
</comment>
<dbReference type="EMBL" id="MU276517">
    <property type="protein sequence ID" value="KAI0038372.1"/>
    <property type="molecule type" value="Genomic_DNA"/>
</dbReference>
<reference evidence="1" key="1">
    <citation type="submission" date="2021-02" db="EMBL/GenBank/DDBJ databases">
        <authorList>
            <consortium name="DOE Joint Genome Institute"/>
            <person name="Ahrendt S."/>
            <person name="Looney B.P."/>
            <person name="Miyauchi S."/>
            <person name="Morin E."/>
            <person name="Drula E."/>
            <person name="Courty P.E."/>
            <person name="Chicoki N."/>
            <person name="Fauchery L."/>
            <person name="Kohler A."/>
            <person name="Kuo A."/>
            <person name="Labutti K."/>
            <person name="Pangilinan J."/>
            <person name="Lipzen A."/>
            <person name="Riley R."/>
            <person name="Andreopoulos W."/>
            <person name="He G."/>
            <person name="Johnson J."/>
            <person name="Barry K.W."/>
            <person name="Grigoriev I.V."/>
            <person name="Nagy L."/>
            <person name="Hibbett D."/>
            <person name="Henrissat B."/>
            <person name="Matheny P.B."/>
            <person name="Labbe J."/>
            <person name="Martin F."/>
        </authorList>
    </citation>
    <scope>NUCLEOTIDE SEQUENCE</scope>
    <source>
        <strain evidence="1">FP105234-sp</strain>
    </source>
</reference>
<keyword evidence="2" id="KW-1185">Reference proteome</keyword>
<name>A0ACB8R399_9AGAM</name>